<feature type="region of interest" description="Disordered" evidence="1">
    <location>
        <begin position="471"/>
        <end position="493"/>
    </location>
</feature>
<sequence>MAKKLKSVPAPAGFTPNENQHLDFFGSSTRRVLWSNLYEGGARIEDNGQYLLRHPFETQKQFDIRKDRATYRNFAAPIVDTFAAAICEGRPPRVLPNAIEPMLTDVDRQGNSADSYFQDNTRITGAAGVNFILVDMEPGTGGSVEADKQVGRRMVPYFVQVAAENLLDWSIGADGELDWVVVREVVEARREPFQACSTKVRLTLWTRTGWQRWERVEGGNKGNSSFKPLNSGTHNLGRVPIVPFYFEFERPMVGNSALDDVATLILRIYRRDSELDKLLFDCAVPLLHARGVTQEEITEFVRASSNAFCTNDETSALTYVEPAGGSFEALSAAITRDEASVREIAMRQIRPDSGVAVSADGKKIDKSQLDSQLTKFAQLCRASEESCWRLAAKWLGLSDSGIEAKYNEDFSVDEVNVVLISALSTLQSNRVISRKTLLEVEAVKKALPENFDPVEDRREIEEDMRLGGAMNAGRGLGGILNPGQNPKPGGQAQ</sequence>
<accession>A0A239AUQ6</accession>
<dbReference type="Pfam" id="PF13264">
    <property type="entry name" value="DUF4055"/>
    <property type="match status" value="1"/>
</dbReference>
<keyword evidence="4" id="KW-1185">Reference proteome</keyword>
<gene>
    <name evidence="3" type="ORF">SAMN04488503_2239</name>
</gene>
<dbReference type="AlphaFoldDB" id="A0A239AUQ6"/>
<name>A0A239AUQ6_9BACT</name>
<evidence type="ECO:0000313" key="4">
    <source>
        <dbReference type="Proteomes" id="UP000198324"/>
    </source>
</evidence>
<evidence type="ECO:0000313" key="3">
    <source>
        <dbReference type="EMBL" id="SNR99445.1"/>
    </source>
</evidence>
<organism evidence="3 4">
    <name type="scientific">Humidesulfovibrio mexicanus</name>
    <dbReference type="NCBI Taxonomy" id="147047"/>
    <lineage>
        <taxon>Bacteria</taxon>
        <taxon>Pseudomonadati</taxon>
        <taxon>Thermodesulfobacteriota</taxon>
        <taxon>Desulfovibrionia</taxon>
        <taxon>Desulfovibrionales</taxon>
        <taxon>Desulfovibrionaceae</taxon>
        <taxon>Humidesulfovibrio</taxon>
    </lineage>
</organism>
<dbReference type="EMBL" id="FZOC01000004">
    <property type="protein sequence ID" value="SNR99445.1"/>
    <property type="molecule type" value="Genomic_DNA"/>
</dbReference>
<dbReference type="InterPro" id="IPR025129">
    <property type="entry name" value="DUF4055"/>
</dbReference>
<reference evidence="3 4" key="1">
    <citation type="submission" date="2017-06" db="EMBL/GenBank/DDBJ databases">
        <authorList>
            <person name="Kim H.J."/>
            <person name="Triplett B.A."/>
        </authorList>
    </citation>
    <scope>NUCLEOTIDE SEQUENCE [LARGE SCALE GENOMIC DNA]</scope>
    <source>
        <strain evidence="3 4">DSM 13116</strain>
    </source>
</reference>
<evidence type="ECO:0000259" key="2">
    <source>
        <dbReference type="Pfam" id="PF13264"/>
    </source>
</evidence>
<protein>
    <recommendedName>
        <fullName evidence="2">DUF4055 domain-containing protein</fullName>
    </recommendedName>
</protein>
<feature type="domain" description="DUF4055" evidence="2">
    <location>
        <begin position="258"/>
        <end position="395"/>
    </location>
</feature>
<dbReference type="RefSeq" id="WP_089274444.1">
    <property type="nucleotide sequence ID" value="NZ_FZOC01000004.1"/>
</dbReference>
<proteinExistence type="predicted"/>
<evidence type="ECO:0000256" key="1">
    <source>
        <dbReference type="SAM" id="MobiDB-lite"/>
    </source>
</evidence>
<dbReference type="OrthoDB" id="6668483at2"/>
<dbReference type="Proteomes" id="UP000198324">
    <property type="component" value="Unassembled WGS sequence"/>
</dbReference>